<organism evidence="11 12">
    <name type="scientific">Solitalea koreensis</name>
    <dbReference type="NCBI Taxonomy" id="543615"/>
    <lineage>
        <taxon>Bacteria</taxon>
        <taxon>Pseudomonadati</taxon>
        <taxon>Bacteroidota</taxon>
        <taxon>Sphingobacteriia</taxon>
        <taxon>Sphingobacteriales</taxon>
        <taxon>Sphingobacteriaceae</taxon>
        <taxon>Solitalea</taxon>
    </lineage>
</organism>
<dbReference type="SUPFAM" id="SSF56935">
    <property type="entry name" value="Porins"/>
    <property type="match status" value="1"/>
</dbReference>
<dbReference type="InterPro" id="IPR037066">
    <property type="entry name" value="Plug_dom_sf"/>
</dbReference>
<proteinExistence type="inferred from homology"/>
<evidence type="ECO:0000256" key="5">
    <source>
        <dbReference type="ARBA" id="ARBA00023136"/>
    </source>
</evidence>
<comment type="similarity">
    <text evidence="7">Belongs to the TonB-dependent receptor family.</text>
</comment>
<keyword evidence="11" id="KW-0675">Receptor</keyword>
<dbReference type="Pfam" id="PF14905">
    <property type="entry name" value="OMP_b-brl_3"/>
    <property type="match status" value="1"/>
</dbReference>
<dbReference type="AlphaFoldDB" id="A0A521AF42"/>
<evidence type="ECO:0000313" key="11">
    <source>
        <dbReference type="EMBL" id="SMO33421.1"/>
    </source>
</evidence>
<evidence type="ECO:0000256" key="4">
    <source>
        <dbReference type="ARBA" id="ARBA00022692"/>
    </source>
</evidence>
<dbReference type="Proteomes" id="UP000315971">
    <property type="component" value="Unassembled WGS sequence"/>
</dbReference>
<keyword evidence="2 7" id="KW-0813">Transport</keyword>
<accession>A0A521AF42</accession>
<comment type="subcellular location">
    <subcellularLocation>
        <location evidence="1 7">Cell outer membrane</location>
        <topology evidence="1 7">Multi-pass membrane protein</topology>
    </subcellularLocation>
</comment>
<evidence type="ECO:0000256" key="3">
    <source>
        <dbReference type="ARBA" id="ARBA00022452"/>
    </source>
</evidence>
<dbReference type="PANTHER" id="PTHR40980:SF4">
    <property type="entry name" value="TONB-DEPENDENT RECEPTOR-LIKE BETA-BARREL DOMAIN-CONTAINING PROTEIN"/>
    <property type="match status" value="1"/>
</dbReference>
<evidence type="ECO:0000256" key="8">
    <source>
        <dbReference type="SAM" id="MobiDB-lite"/>
    </source>
</evidence>
<dbReference type="InterPro" id="IPR041700">
    <property type="entry name" value="OMP_b-brl_3"/>
</dbReference>
<evidence type="ECO:0000256" key="2">
    <source>
        <dbReference type="ARBA" id="ARBA00022448"/>
    </source>
</evidence>
<dbReference type="GO" id="GO:0009279">
    <property type="term" value="C:cell outer membrane"/>
    <property type="evidence" value="ECO:0007669"/>
    <property type="project" value="UniProtKB-SubCell"/>
</dbReference>
<dbReference type="InterPro" id="IPR036942">
    <property type="entry name" value="Beta-barrel_TonB_sf"/>
</dbReference>
<evidence type="ECO:0000259" key="10">
    <source>
        <dbReference type="Pfam" id="PF14905"/>
    </source>
</evidence>
<feature type="compositionally biased region" description="Basic and acidic residues" evidence="8">
    <location>
        <begin position="800"/>
        <end position="814"/>
    </location>
</feature>
<sequence length="814" mass="89208">MAVVFAKAQGLSIQKGDGKISGVIIDSLSKQPVDFATVALEKWTDSKSVNGSISDEKGNFKLTGIGNGDYRLIVTFIGYKTTATKKITISDQNNVVKLGKIFLASSGKVLDEVTVVGQRELVENKIDKLVYNAEKDVTSKGGDAGDVLRKVPMVSVDIDGNVELRGSGNVKILINGKPSSLVNNNVADAMKMIPSNEIKNVEVITSPSAKYDAEGTSGIINIVTKKTNIAGVSGNISGTVGTRTNRGNGSLSYRTGKFGFNAGFGGMYFYPQDGSKTFLKNQFSNDTTRITSQNGVNSRGRNGGNMNFGVDYDINKTNSLSSSVKVNRRLSTNDASLLASYSTNYEGLLSQSYNSSTNNSNRAGLDWSTDYRKTFKKPQQELSFSFQLSNDEDNTDFSNHFLGISQPLDSTIRSYNAGKSHEITFQGDYAQPVSNKILLEIGGKTILRDATSDYSYEYKLAEGDFLPLSGFANAFDYTQNVYAGYSVLGFTFNKGYALKIGGRLERTEIRSNSQSSMISNNSNSYNNFIPSLTLAKNFADFSSLKVSYTKRIQRPSLRYLNPFIDTSDPLNSSFGNPNLLPEKTNSFELGYSKFFGRTSLNASVYYRNTSDVIESIVVPLDSIRSAISYANISKSSSVGVNLFGSVQVGQKVTLRGNANVYTYNAADSRVTTLYSNTSILYNMNLNASWNLPKDFVVEMFGMFNSPKRTIQGKNPSFSMFNVGFKKDVLGKRGSLGLNLSNPFNKDREFISSISGNGFNQYSQTSVPFRSLGVTFSYQFGKMDFRQQQQRSRSVGKKKGIQNDDLKQESDAQGQ</sequence>
<keyword evidence="5 7" id="KW-0472">Membrane</keyword>
<dbReference type="Gene3D" id="2.60.40.1120">
    <property type="entry name" value="Carboxypeptidase-like, regulatory domain"/>
    <property type="match status" value="1"/>
</dbReference>
<dbReference type="InterPro" id="IPR008969">
    <property type="entry name" value="CarboxyPept-like_regulatory"/>
</dbReference>
<dbReference type="Gene3D" id="2.40.170.20">
    <property type="entry name" value="TonB-dependent receptor, beta-barrel domain"/>
    <property type="match status" value="1"/>
</dbReference>
<keyword evidence="4 7" id="KW-0812">Transmembrane</keyword>
<gene>
    <name evidence="11" type="ORF">SAMN06265350_10199</name>
</gene>
<dbReference type="Pfam" id="PF13715">
    <property type="entry name" value="CarbopepD_reg_2"/>
    <property type="match status" value="1"/>
</dbReference>
<reference evidence="11 12" key="1">
    <citation type="submission" date="2017-05" db="EMBL/GenBank/DDBJ databases">
        <authorList>
            <person name="Varghese N."/>
            <person name="Submissions S."/>
        </authorList>
    </citation>
    <scope>NUCLEOTIDE SEQUENCE [LARGE SCALE GENOMIC DNA]</scope>
    <source>
        <strain evidence="11 12">DSM 21342</strain>
    </source>
</reference>
<dbReference type="EMBL" id="FXSZ01000001">
    <property type="protein sequence ID" value="SMO33421.1"/>
    <property type="molecule type" value="Genomic_DNA"/>
</dbReference>
<dbReference type="PANTHER" id="PTHR40980">
    <property type="entry name" value="PLUG DOMAIN-CONTAINING PROTEIN"/>
    <property type="match status" value="1"/>
</dbReference>
<dbReference type="SUPFAM" id="SSF49464">
    <property type="entry name" value="Carboxypeptidase regulatory domain-like"/>
    <property type="match status" value="1"/>
</dbReference>
<evidence type="ECO:0000256" key="1">
    <source>
        <dbReference type="ARBA" id="ARBA00004571"/>
    </source>
</evidence>
<dbReference type="Gene3D" id="2.170.130.10">
    <property type="entry name" value="TonB-dependent receptor, plug domain"/>
    <property type="match status" value="1"/>
</dbReference>
<evidence type="ECO:0000256" key="7">
    <source>
        <dbReference type="PROSITE-ProRule" id="PRU01360"/>
    </source>
</evidence>
<evidence type="ECO:0000256" key="6">
    <source>
        <dbReference type="ARBA" id="ARBA00023237"/>
    </source>
</evidence>
<evidence type="ECO:0000259" key="9">
    <source>
        <dbReference type="Pfam" id="PF07715"/>
    </source>
</evidence>
<dbReference type="InterPro" id="IPR012910">
    <property type="entry name" value="Plug_dom"/>
</dbReference>
<feature type="domain" description="TonB-dependent receptor plug" evidence="9">
    <location>
        <begin position="132"/>
        <end position="219"/>
    </location>
</feature>
<dbReference type="PROSITE" id="PS52016">
    <property type="entry name" value="TONB_DEPENDENT_REC_3"/>
    <property type="match status" value="1"/>
</dbReference>
<dbReference type="InterPro" id="IPR039426">
    <property type="entry name" value="TonB-dep_rcpt-like"/>
</dbReference>
<protein>
    <submittedName>
        <fullName evidence="11">Outer membrane receptor proteins, mostly Fe transport</fullName>
    </submittedName>
</protein>
<name>A0A521AF42_9SPHI</name>
<keyword evidence="3 7" id="KW-1134">Transmembrane beta strand</keyword>
<dbReference type="Pfam" id="PF07715">
    <property type="entry name" value="Plug"/>
    <property type="match status" value="1"/>
</dbReference>
<evidence type="ECO:0000313" key="12">
    <source>
        <dbReference type="Proteomes" id="UP000315971"/>
    </source>
</evidence>
<keyword evidence="12" id="KW-1185">Reference proteome</keyword>
<keyword evidence="6 7" id="KW-0998">Cell outer membrane</keyword>
<feature type="region of interest" description="Disordered" evidence="8">
    <location>
        <begin position="786"/>
        <end position="814"/>
    </location>
</feature>
<feature type="domain" description="Outer membrane protein beta-barrel" evidence="10">
    <location>
        <begin position="373"/>
        <end position="777"/>
    </location>
</feature>